<feature type="region of interest" description="Disordered" evidence="1">
    <location>
        <begin position="1"/>
        <end position="22"/>
    </location>
</feature>
<dbReference type="Proteomes" id="UP001499924">
    <property type="component" value="Unassembled WGS sequence"/>
</dbReference>
<comment type="caution">
    <text evidence="2">The sequence shown here is derived from an EMBL/GenBank/DDBJ whole genome shotgun (WGS) entry which is preliminary data.</text>
</comment>
<sequence>MTAPVPTGTPERSRQRRTRPPTEYWDVFTASWRRREPVVPTPRRGD</sequence>
<keyword evidence="3" id="KW-1185">Reference proteome</keyword>
<proteinExistence type="predicted"/>
<gene>
    <name evidence="2" type="ORF">GCM10010531_11270</name>
</gene>
<evidence type="ECO:0000256" key="1">
    <source>
        <dbReference type="SAM" id="MobiDB-lite"/>
    </source>
</evidence>
<dbReference type="RefSeq" id="WP_344687666.1">
    <property type="nucleotide sequence ID" value="NZ_BAAAVV010000002.1"/>
</dbReference>
<reference evidence="3" key="1">
    <citation type="journal article" date="2019" name="Int. J. Syst. Evol. Microbiol.">
        <title>The Global Catalogue of Microorganisms (GCM) 10K type strain sequencing project: providing services to taxonomists for standard genome sequencing and annotation.</title>
        <authorList>
            <consortium name="The Broad Institute Genomics Platform"/>
            <consortium name="The Broad Institute Genome Sequencing Center for Infectious Disease"/>
            <person name="Wu L."/>
            <person name="Ma J."/>
        </authorList>
    </citation>
    <scope>NUCLEOTIDE SEQUENCE [LARGE SCALE GENOMIC DNA]</scope>
    <source>
        <strain evidence="3">JCM 15614</strain>
    </source>
</reference>
<accession>A0ABP6NY01</accession>
<protein>
    <submittedName>
        <fullName evidence="2">Uncharacterized protein</fullName>
    </submittedName>
</protein>
<evidence type="ECO:0000313" key="3">
    <source>
        <dbReference type="Proteomes" id="UP001499924"/>
    </source>
</evidence>
<name>A0ABP6NY01_9ACTN</name>
<dbReference type="EMBL" id="BAAAVV010000002">
    <property type="protein sequence ID" value="GAA3161371.1"/>
    <property type="molecule type" value="Genomic_DNA"/>
</dbReference>
<evidence type="ECO:0000313" key="2">
    <source>
        <dbReference type="EMBL" id="GAA3161371.1"/>
    </source>
</evidence>
<organism evidence="2 3">
    <name type="scientific">Blastococcus jejuensis</name>
    <dbReference type="NCBI Taxonomy" id="351224"/>
    <lineage>
        <taxon>Bacteria</taxon>
        <taxon>Bacillati</taxon>
        <taxon>Actinomycetota</taxon>
        <taxon>Actinomycetes</taxon>
        <taxon>Geodermatophilales</taxon>
        <taxon>Geodermatophilaceae</taxon>
        <taxon>Blastococcus</taxon>
    </lineage>
</organism>